<sequence>MIIDFSVENFFSIRDRQTLSFLADDNIRHLEDYYVTEVAGKRILKAGLIFGANASGKTTILNAMDFFRSIVIDPKNSKNTSLARVPFLMNNSSRGKDTVFEINFIQNDQTYYYQLILNDQYILSEVLKTRKNGKLVYKRKTDAVNQVSDIHWGTFSKLKDKYDIVVLAKNTLWNETVIAGFLKTNMEQPCLKEVSDWFSRYLNSIIRPSLDLTGFILENIDNGNIDSKGIIPILMKADLNISDIQIKKRSETMGYNSSRYFEDDEIFRAKIQDGSVGFDIYNLRFRHDNKDGEHFSDIKFKYESLGTQRYFGLAGILYLMIKNSCCFCLDELESSLHPELAKHFLLTFCVNTKNSQLVATTHDREFLNNKDIFRNDMIFFTEKDDACATTLYKLSDFDSSVIRNTSNILNAYNAGRLGALPNLGDYYLDINDDGNE</sequence>
<keyword evidence="2" id="KW-0547">Nucleotide-binding</keyword>
<dbReference type="SUPFAM" id="SSF52540">
    <property type="entry name" value="P-loop containing nucleoside triphosphate hydrolases"/>
    <property type="match status" value="1"/>
</dbReference>
<evidence type="ECO:0000313" key="3">
    <source>
        <dbReference type="Proteomes" id="UP000810252"/>
    </source>
</evidence>
<dbReference type="PANTHER" id="PTHR40396:SF1">
    <property type="entry name" value="ATPASE AAA-TYPE CORE DOMAIN-CONTAINING PROTEIN"/>
    <property type="match status" value="1"/>
</dbReference>
<dbReference type="PANTHER" id="PTHR40396">
    <property type="entry name" value="ATPASE-LIKE PROTEIN"/>
    <property type="match status" value="1"/>
</dbReference>
<organism evidence="2 3">
    <name type="scientific">Candidatus Cryptobacteroides merdigallinarum</name>
    <dbReference type="NCBI Taxonomy" id="2840770"/>
    <lineage>
        <taxon>Bacteria</taxon>
        <taxon>Pseudomonadati</taxon>
        <taxon>Bacteroidota</taxon>
        <taxon>Bacteroidia</taxon>
        <taxon>Bacteroidales</taxon>
        <taxon>Candidatus Cryptobacteroides</taxon>
    </lineage>
</organism>
<gene>
    <name evidence="2" type="ORF">IAC29_08355</name>
</gene>
<proteinExistence type="predicted"/>
<dbReference type="AlphaFoldDB" id="A0A9D9HFA3"/>
<dbReference type="Pfam" id="PF13175">
    <property type="entry name" value="AAA_15"/>
    <property type="match status" value="1"/>
</dbReference>
<reference evidence="2" key="1">
    <citation type="submission" date="2020-10" db="EMBL/GenBank/DDBJ databases">
        <authorList>
            <person name="Gilroy R."/>
        </authorList>
    </citation>
    <scope>NUCLEOTIDE SEQUENCE</scope>
    <source>
        <strain evidence="2">20514</strain>
    </source>
</reference>
<feature type="domain" description="Endonuclease GajA/Old nuclease/RecF-like AAA" evidence="1">
    <location>
        <begin position="6"/>
        <end position="363"/>
    </location>
</feature>
<dbReference type="Proteomes" id="UP000810252">
    <property type="component" value="Unassembled WGS sequence"/>
</dbReference>
<dbReference type="GO" id="GO:0016887">
    <property type="term" value="F:ATP hydrolysis activity"/>
    <property type="evidence" value="ECO:0007669"/>
    <property type="project" value="InterPro"/>
</dbReference>
<evidence type="ECO:0000313" key="2">
    <source>
        <dbReference type="EMBL" id="MBO8449266.1"/>
    </source>
</evidence>
<accession>A0A9D9HFA3</accession>
<keyword evidence="2" id="KW-0067">ATP-binding</keyword>
<protein>
    <submittedName>
        <fullName evidence="2">ATP-binding protein</fullName>
    </submittedName>
</protein>
<reference evidence="2" key="2">
    <citation type="journal article" date="2021" name="PeerJ">
        <title>Extensive microbial diversity within the chicken gut microbiome revealed by metagenomics and culture.</title>
        <authorList>
            <person name="Gilroy R."/>
            <person name="Ravi A."/>
            <person name="Getino M."/>
            <person name="Pursley I."/>
            <person name="Horton D.L."/>
            <person name="Alikhan N.F."/>
            <person name="Baker D."/>
            <person name="Gharbi K."/>
            <person name="Hall N."/>
            <person name="Watson M."/>
            <person name="Adriaenssens E.M."/>
            <person name="Foster-Nyarko E."/>
            <person name="Jarju S."/>
            <person name="Secka A."/>
            <person name="Antonio M."/>
            <person name="Oren A."/>
            <person name="Chaudhuri R.R."/>
            <person name="La Ragione R."/>
            <person name="Hildebrand F."/>
            <person name="Pallen M.J."/>
        </authorList>
    </citation>
    <scope>NUCLEOTIDE SEQUENCE</scope>
    <source>
        <strain evidence="2">20514</strain>
    </source>
</reference>
<dbReference type="InterPro" id="IPR041685">
    <property type="entry name" value="AAA_GajA/Old/RecF-like"/>
</dbReference>
<comment type="caution">
    <text evidence="2">The sequence shown here is derived from an EMBL/GenBank/DDBJ whole genome shotgun (WGS) entry which is preliminary data.</text>
</comment>
<evidence type="ECO:0000259" key="1">
    <source>
        <dbReference type="Pfam" id="PF13175"/>
    </source>
</evidence>
<dbReference type="Gene3D" id="3.40.50.300">
    <property type="entry name" value="P-loop containing nucleotide triphosphate hydrolases"/>
    <property type="match status" value="1"/>
</dbReference>
<dbReference type="EMBL" id="JADIMQ010000117">
    <property type="protein sequence ID" value="MBO8449266.1"/>
    <property type="molecule type" value="Genomic_DNA"/>
</dbReference>
<dbReference type="InterPro" id="IPR027417">
    <property type="entry name" value="P-loop_NTPase"/>
</dbReference>
<name>A0A9D9HFA3_9BACT</name>
<dbReference type="GO" id="GO:0005524">
    <property type="term" value="F:ATP binding"/>
    <property type="evidence" value="ECO:0007669"/>
    <property type="project" value="UniProtKB-KW"/>
</dbReference>